<organism evidence="2">
    <name type="scientific">uncultured Sphingosinicella sp</name>
    <dbReference type="NCBI Taxonomy" id="478748"/>
    <lineage>
        <taxon>Bacteria</taxon>
        <taxon>Pseudomonadati</taxon>
        <taxon>Pseudomonadota</taxon>
        <taxon>Alphaproteobacteria</taxon>
        <taxon>Sphingomonadales</taxon>
        <taxon>Sphingosinicellaceae</taxon>
        <taxon>Sphingosinicella</taxon>
        <taxon>environmental samples</taxon>
    </lineage>
</organism>
<evidence type="ECO:0000313" key="2">
    <source>
        <dbReference type="EMBL" id="CAA9533820.1"/>
    </source>
</evidence>
<feature type="chain" id="PRO_5026861539" description="Histidine phosphatase superfamily (Branch 1)" evidence="1">
    <location>
        <begin position="25"/>
        <end position="164"/>
    </location>
</feature>
<dbReference type="SUPFAM" id="SSF53254">
    <property type="entry name" value="Phosphoglycerate mutase-like"/>
    <property type="match status" value="1"/>
</dbReference>
<dbReference type="PROSITE" id="PS51257">
    <property type="entry name" value="PROKAR_LIPOPROTEIN"/>
    <property type="match status" value="1"/>
</dbReference>
<name>A0A6J4TXT8_9SPHN</name>
<sequence>MPLLRLILPLMLLLVGACQLPPVAQPGPDFYVMRHLHTPAGASDPDLTAEGQRQAQLLANWSRGEPPAVIFVSDTKRARQTAAPLAARLGLEPIVYDLRNTPALIAEIQKSPNPALIVGHSNTVPDIVAALGGARPGPLTHEDFGDIWHVSGPQRTVTRSKIAG</sequence>
<evidence type="ECO:0000256" key="1">
    <source>
        <dbReference type="SAM" id="SignalP"/>
    </source>
</evidence>
<evidence type="ECO:0008006" key="3">
    <source>
        <dbReference type="Google" id="ProtNLM"/>
    </source>
</evidence>
<dbReference type="InterPro" id="IPR029033">
    <property type="entry name" value="His_PPase_superfam"/>
</dbReference>
<gene>
    <name evidence="2" type="ORF">AVDCRST_MAG23-1264</name>
</gene>
<dbReference type="Pfam" id="PF00300">
    <property type="entry name" value="His_Phos_1"/>
    <property type="match status" value="1"/>
</dbReference>
<accession>A0A6J4TXT8</accession>
<dbReference type="AlphaFoldDB" id="A0A6J4TXT8"/>
<dbReference type="InterPro" id="IPR013078">
    <property type="entry name" value="His_Pase_superF_clade-1"/>
</dbReference>
<reference evidence="2" key="1">
    <citation type="submission" date="2020-02" db="EMBL/GenBank/DDBJ databases">
        <authorList>
            <person name="Meier V. D."/>
        </authorList>
    </citation>
    <scope>NUCLEOTIDE SEQUENCE</scope>
    <source>
        <strain evidence="2">AVDCRST_MAG23</strain>
    </source>
</reference>
<dbReference type="SMART" id="SM00855">
    <property type="entry name" value="PGAM"/>
    <property type="match status" value="1"/>
</dbReference>
<dbReference type="EMBL" id="CADCWD010000051">
    <property type="protein sequence ID" value="CAA9533820.1"/>
    <property type="molecule type" value="Genomic_DNA"/>
</dbReference>
<feature type="signal peptide" evidence="1">
    <location>
        <begin position="1"/>
        <end position="24"/>
    </location>
</feature>
<protein>
    <recommendedName>
        <fullName evidence="3">Histidine phosphatase superfamily (Branch 1)</fullName>
    </recommendedName>
</protein>
<dbReference type="CDD" id="cd07067">
    <property type="entry name" value="HP_PGM_like"/>
    <property type="match status" value="1"/>
</dbReference>
<dbReference type="Gene3D" id="3.40.50.1240">
    <property type="entry name" value="Phosphoglycerate mutase-like"/>
    <property type="match status" value="1"/>
</dbReference>
<proteinExistence type="predicted"/>
<keyword evidence="1" id="KW-0732">Signal</keyword>